<evidence type="ECO:0008006" key="4">
    <source>
        <dbReference type="Google" id="ProtNLM"/>
    </source>
</evidence>
<evidence type="ECO:0000313" key="3">
    <source>
        <dbReference type="Proteomes" id="UP000292423"/>
    </source>
</evidence>
<reference evidence="2 3" key="1">
    <citation type="submission" date="2019-02" db="EMBL/GenBank/DDBJ databases">
        <title>Genomic Encyclopedia of Type Strains, Phase IV (KMG-IV): sequencing the most valuable type-strain genomes for metagenomic binning, comparative biology and taxonomic classification.</title>
        <authorList>
            <person name="Goeker M."/>
        </authorList>
    </citation>
    <scope>NUCLEOTIDE SEQUENCE [LARGE SCALE GENOMIC DNA]</scope>
    <source>
        <strain evidence="2 3">DSM 105135</strain>
    </source>
</reference>
<proteinExistence type="predicted"/>
<dbReference type="Pfam" id="PF10118">
    <property type="entry name" value="Metal_hydrol"/>
    <property type="match status" value="1"/>
</dbReference>
<dbReference type="PIRSF" id="PIRSF007580">
    <property type="entry name" value="UCP07580"/>
    <property type="match status" value="1"/>
</dbReference>
<dbReference type="PANTHER" id="PTHR39456:SF1">
    <property type="entry name" value="METAL-DEPENDENT HYDROLASE"/>
    <property type="match status" value="1"/>
</dbReference>
<feature type="compositionally biased region" description="Polar residues" evidence="1">
    <location>
        <begin position="1"/>
        <end position="17"/>
    </location>
</feature>
<dbReference type="AlphaFoldDB" id="A0A4Q7ZC94"/>
<feature type="region of interest" description="Disordered" evidence="1">
    <location>
        <begin position="1"/>
        <end position="22"/>
    </location>
</feature>
<accession>A0A4Q7ZC94</accession>
<sequence>MTTSTASAATRQPTGASVNIPPRRLDFEFPETMKRYYYDDSPFLSSFLTTLSALFPEGESFFVESVRAYRDQITDPVLRAQVSGFIGQEAMHSKEHAAFNEAATRMGYPVTQQDKELGYLLRFGQKFLPKAVQISITTALEHYTAIIAEMLLRDPDVQQKFSPEMRQLWMWHALEENEHKTVAYDVYEQVSGSYLLRAGTMIPVTAIFFAVVAINHTRMLAADGKLTNFKDNWNGLKYCWGGKKGVFSRLLPQYLDYFRPGFHPKDHDTDALLHEWREKLFGADGTLSAQLKKTSGKKKATKTAVAA</sequence>
<dbReference type="OrthoDB" id="4760165at2"/>
<keyword evidence="3" id="KW-1185">Reference proteome</keyword>
<comment type="caution">
    <text evidence="2">The sequence shown here is derived from an EMBL/GenBank/DDBJ whole genome shotgun (WGS) entry which is preliminary data.</text>
</comment>
<evidence type="ECO:0000313" key="2">
    <source>
        <dbReference type="EMBL" id="RZU48248.1"/>
    </source>
</evidence>
<gene>
    <name evidence="2" type="ORF">EV700_0039</name>
</gene>
<dbReference type="EMBL" id="SHKX01000001">
    <property type="protein sequence ID" value="RZU48248.1"/>
    <property type="molecule type" value="Genomic_DNA"/>
</dbReference>
<dbReference type="InterPro" id="IPR016516">
    <property type="entry name" value="UCP07580"/>
</dbReference>
<dbReference type="RefSeq" id="WP_130410345.1">
    <property type="nucleotide sequence ID" value="NZ_SHKX01000001.1"/>
</dbReference>
<protein>
    <recommendedName>
        <fullName evidence="4">Metal-dependent hydrolase</fullName>
    </recommendedName>
</protein>
<name>A0A4Q7ZC94_9GAMM</name>
<dbReference type="PANTHER" id="PTHR39456">
    <property type="entry name" value="METAL-DEPENDENT HYDROLASE"/>
    <property type="match status" value="1"/>
</dbReference>
<evidence type="ECO:0000256" key="1">
    <source>
        <dbReference type="SAM" id="MobiDB-lite"/>
    </source>
</evidence>
<organism evidence="2 3">
    <name type="scientific">Fluviicoccus keumensis</name>
    <dbReference type="NCBI Taxonomy" id="1435465"/>
    <lineage>
        <taxon>Bacteria</taxon>
        <taxon>Pseudomonadati</taxon>
        <taxon>Pseudomonadota</taxon>
        <taxon>Gammaproteobacteria</taxon>
        <taxon>Moraxellales</taxon>
        <taxon>Moraxellaceae</taxon>
        <taxon>Fluviicoccus</taxon>
    </lineage>
</organism>
<dbReference type="Proteomes" id="UP000292423">
    <property type="component" value="Unassembled WGS sequence"/>
</dbReference>